<dbReference type="AlphaFoldDB" id="A0A2V4NH38"/>
<organism evidence="9 10">
    <name type="scientific">Streptomyces tateyamensis</name>
    <dbReference type="NCBI Taxonomy" id="565073"/>
    <lineage>
        <taxon>Bacteria</taxon>
        <taxon>Bacillati</taxon>
        <taxon>Actinomycetota</taxon>
        <taxon>Actinomycetes</taxon>
        <taxon>Kitasatosporales</taxon>
        <taxon>Streptomycetaceae</taxon>
        <taxon>Streptomyces</taxon>
    </lineage>
</organism>
<dbReference type="GO" id="GO:0016758">
    <property type="term" value="F:hexosyltransferase activity"/>
    <property type="evidence" value="ECO:0007669"/>
    <property type="project" value="InterPro"/>
</dbReference>
<evidence type="ECO:0000313" key="9">
    <source>
        <dbReference type="EMBL" id="PYC81336.1"/>
    </source>
</evidence>
<feature type="transmembrane region" description="Helical" evidence="8">
    <location>
        <begin position="371"/>
        <end position="391"/>
    </location>
</feature>
<reference evidence="9 10" key="1">
    <citation type="submission" date="2018-03" db="EMBL/GenBank/DDBJ databases">
        <title>Bioinformatic expansion and discovery of thiopeptide antibiotics.</title>
        <authorList>
            <person name="Schwalen C.J."/>
            <person name="Hudson G.A."/>
            <person name="Mitchell D.A."/>
        </authorList>
    </citation>
    <scope>NUCLEOTIDE SEQUENCE [LARGE SCALE GENOMIC DNA]</scope>
    <source>
        <strain evidence="9 10">ATCC 21389</strain>
    </source>
</reference>
<dbReference type="InterPro" id="IPR018584">
    <property type="entry name" value="GT87"/>
</dbReference>
<sequence>MRARGHAVRACPIPGLTREARSGMATSDRQDSKLRAALRTPTAVAGLAALLSLAIFAVLRHFQTFSMVDMLVYRAEGAAVAAHQDLYGMRLPGWDLPATYPPFAAMLFVPSTWFDVTSLRIIVTFFNIGLLGLLAWLSFKLVGWPRRQHRLPGALLAAGFGPWLEPVFTTIQYGQVNLAIACLVLIDLTRPDRSRSKGIAIGIAAGMKLTPGLFAVYFLLTGRIRAAMVSAASFAATFLIGAVALPSASYGFWAKYLWDSSRVGLTELVDNQSLRGATARLLSQHDPGLLATAACGLALVGGMGVAVFAGRSARMMRRADAWGAVCTALTALLVSPISWTHHWVWCVPLLILLAAEADREWSRPKGERGRSWRVLLTVTLLSFLSYTMWLVPQSAGLGIPWNWQAASSVYPILGALVIAVVGRKVLTARRTEAERTTPAALESAERGFYDDTLTTR</sequence>
<evidence type="ECO:0000313" key="10">
    <source>
        <dbReference type="Proteomes" id="UP000248039"/>
    </source>
</evidence>
<feature type="transmembrane region" description="Helical" evidence="8">
    <location>
        <begin position="289"/>
        <end position="309"/>
    </location>
</feature>
<comment type="subcellular location">
    <subcellularLocation>
        <location evidence="1">Cell membrane</location>
        <topology evidence="1">Multi-pass membrane protein</topology>
    </subcellularLocation>
</comment>
<comment type="caution">
    <text evidence="9">The sequence shown here is derived from an EMBL/GenBank/DDBJ whole genome shotgun (WGS) entry which is preliminary data.</text>
</comment>
<keyword evidence="6 8" id="KW-0472">Membrane</keyword>
<evidence type="ECO:0000256" key="2">
    <source>
        <dbReference type="ARBA" id="ARBA00022475"/>
    </source>
</evidence>
<keyword evidence="10" id="KW-1185">Reference proteome</keyword>
<evidence type="ECO:0000256" key="5">
    <source>
        <dbReference type="ARBA" id="ARBA00022989"/>
    </source>
</evidence>
<dbReference type="Pfam" id="PF09594">
    <property type="entry name" value="GT87"/>
    <property type="match status" value="1"/>
</dbReference>
<evidence type="ECO:0000256" key="8">
    <source>
        <dbReference type="SAM" id="Phobius"/>
    </source>
</evidence>
<keyword evidence="4 8" id="KW-0812">Transmembrane</keyword>
<dbReference type="EMBL" id="PYBW01000036">
    <property type="protein sequence ID" value="PYC81336.1"/>
    <property type="molecule type" value="Genomic_DNA"/>
</dbReference>
<feature type="transmembrane region" description="Helical" evidence="8">
    <location>
        <begin position="232"/>
        <end position="253"/>
    </location>
</feature>
<keyword evidence="3 9" id="KW-0808">Transferase</keyword>
<proteinExistence type="inferred from homology"/>
<protein>
    <submittedName>
        <fullName evidence="9">Transferase</fullName>
    </submittedName>
</protein>
<name>A0A2V4NH38_9ACTN</name>
<feature type="transmembrane region" description="Helical" evidence="8">
    <location>
        <begin position="198"/>
        <end position="220"/>
    </location>
</feature>
<evidence type="ECO:0000256" key="1">
    <source>
        <dbReference type="ARBA" id="ARBA00004651"/>
    </source>
</evidence>
<evidence type="ECO:0000256" key="3">
    <source>
        <dbReference type="ARBA" id="ARBA00022679"/>
    </source>
</evidence>
<comment type="similarity">
    <text evidence="7">Belongs to the glycosyltransferase 87 family.</text>
</comment>
<dbReference type="GO" id="GO:0005886">
    <property type="term" value="C:plasma membrane"/>
    <property type="evidence" value="ECO:0007669"/>
    <property type="project" value="UniProtKB-SubCell"/>
</dbReference>
<evidence type="ECO:0000256" key="4">
    <source>
        <dbReference type="ARBA" id="ARBA00022692"/>
    </source>
</evidence>
<dbReference type="Proteomes" id="UP000248039">
    <property type="component" value="Unassembled WGS sequence"/>
</dbReference>
<evidence type="ECO:0000256" key="6">
    <source>
        <dbReference type="ARBA" id="ARBA00023136"/>
    </source>
</evidence>
<evidence type="ECO:0000256" key="7">
    <source>
        <dbReference type="ARBA" id="ARBA00024033"/>
    </source>
</evidence>
<accession>A0A2V4NH38</accession>
<keyword evidence="5 8" id="KW-1133">Transmembrane helix</keyword>
<feature type="transmembrane region" description="Helical" evidence="8">
    <location>
        <begin position="43"/>
        <end position="62"/>
    </location>
</feature>
<gene>
    <name evidence="9" type="ORF">C7C46_11495</name>
</gene>
<dbReference type="OrthoDB" id="9774600at2"/>
<feature type="transmembrane region" description="Helical" evidence="8">
    <location>
        <begin position="403"/>
        <end position="422"/>
    </location>
</feature>
<keyword evidence="2" id="KW-1003">Cell membrane</keyword>
<feature type="transmembrane region" description="Helical" evidence="8">
    <location>
        <begin position="121"/>
        <end position="142"/>
    </location>
</feature>